<reference evidence="1" key="1">
    <citation type="journal article" date="2021" name="Proc. Natl. Acad. Sci. U.S.A.">
        <title>A Catalog of Tens of Thousands of Viruses from Human Metagenomes Reveals Hidden Associations with Chronic Diseases.</title>
        <authorList>
            <person name="Tisza M.J."/>
            <person name="Buck C.B."/>
        </authorList>
    </citation>
    <scope>NUCLEOTIDE SEQUENCE</scope>
    <source>
        <strain evidence="1">Ct4Z13</strain>
    </source>
</reference>
<protein>
    <submittedName>
        <fullName evidence="1">Head Tail Connector Protein</fullName>
    </submittedName>
</protein>
<accession>A0A8S5SBE7</accession>
<evidence type="ECO:0000313" key="1">
    <source>
        <dbReference type="EMBL" id="DAF48248.1"/>
    </source>
</evidence>
<proteinExistence type="predicted"/>
<organism evidence="1">
    <name type="scientific">Siphoviridae sp. ct4Z13</name>
    <dbReference type="NCBI Taxonomy" id="2827778"/>
    <lineage>
        <taxon>Viruses</taxon>
        <taxon>Duplodnaviria</taxon>
        <taxon>Heunggongvirae</taxon>
        <taxon>Uroviricota</taxon>
        <taxon>Caudoviricetes</taxon>
    </lineage>
</organism>
<sequence>MLKLQQKHLKLRKIQQKNSMKVSYEYYVDTFKGKICQPEFEDLVEPVIDLVKGYAEQFIAPWALEKNIDYYCLELKRAVCYQIDYLQANGGLNALNGTSDLDLQSVSKDGFNYSYGDRGNKFNGVPFSSVSAYMIKSELRRKGLMCRVAKRYD</sequence>
<dbReference type="EMBL" id="BK032566">
    <property type="protein sequence ID" value="DAF48248.1"/>
    <property type="molecule type" value="Genomic_DNA"/>
</dbReference>
<name>A0A8S5SBE7_9CAUD</name>